<reference evidence="1" key="2">
    <citation type="submission" date="2020-10" db="EMBL/GenBank/DDBJ databases">
        <title>Mucilaginibacter sp. nov., isolated from soil.</title>
        <authorList>
            <person name="Jeon C.O."/>
        </authorList>
    </citation>
    <scope>NUCLEOTIDE SEQUENCE</scope>
    <source>
        <strain evidence="1">R11</strain>
    </source>
</reference>
<protein>
    <recommendedName>
        <fullName evidence="3">AraC family transcriptional regulator</fullName>
    </recommendedName>
</protein>
<evidence type="ECO:0000313" key="2">
    <source>
        <dbReference type="Proteomes" id="UP000638732"/>
    </source>
</evidence>
<proteinExistence type="predicted"/>
<gene>
    <name evidence="1" type="ORF">GSY63_23280</name>
</gene>
<dbReference type="Gene3D" id="3.20.80.10">
    <property type="entry name" value="Regulatory factor, effector binding domain"/>
    <property type="match status" value="1"/>
</dbReference>
<evidence type="ECO:0008006" key="3">
    <source>
        <dbReference type="Google" id="ProtNLM"/>
    </source>
</evidence>
<dbReference type="Proteomes" id="UP000638732">
    <property type="component" value="Unassembled WGS sequence"/>
</dbReference>
<name>A0A965ZMH3_9SPHI</name>
<dbReference type="RefSeq" id="WP_166588255.1">
    <property type="nucleotide sequence ID" value="NZ_WWEO01000045.1"/>
</dbReference>
<dbReference type="InterPro" id="IPR011256">
    <property type="entry name" value="Reg_factor_effector_dom_sf"/>
</dbReference>
<reference evidence="1" key="1">
    <citation type="submission" date="2020-01" db="EMBL/GenBank/DDBJ databases">
        <authorList>
            <person name="Seo Y.L."/>
        </authorList>
    </citation>
    <scope>NUCLEOTIDE SEQUENCE</scope>
    <source>
        <strain evidence="1">R11</strain>
    </source>
</reference>
<dbReference type="EMBL" id="WWEO01000045">
    <property type="protein sequence ID" value="NCD72306.1"/>
    <property type="molecule type" value="Genomic_DNA"/>
</dbReference>
<evidence type="ECO:0000313" key="1">
    <source>
        <dbReference type="EMBL" id="NCD72306.1"/>
    </source>
</evidence>
<accession>A0A965ZMH3</accession>
<sequence length="300" mass="34060">MKRIALFAVLLLIIILTCVYLFLPSEIKVTRQMQVYTPEQAVFKYVIHPRQWYKWWPAAQTDFVPIKSTVTQVAGKLLVGKDTVINTLTYDVRGDKSIYLTCKVFFYTGLNPVKRVTNYLLAKTTTGQLDDMLSRAKAFLESDKHVYGIHVEKKQLQDSLVLTTKRITKDSSTTAEIYGMISSLKDYAAKYEAKQTGNPIVNITRLDKDQYLTMVAIPVNKYLAATNDIYIKKMVYHSNMLSAVVKGGNNSVSNALGQLSNYMKDNIYTAPAIPFEEFITDRSAEPDSSKWVTRICYPVL</sequence>
<comment type="caution">
    <text evidence="1">The sequence shown here is derived from an EMBL/GenBank/DDBJ whole genome shotgun (WGS) entry which is preliminary data.</text>
</comment>
<organism evidence="1 2">
    <name type="scientific">Mucilaginibacter agri</name>
    <dbReference type="NCBI Taxonomy" id="2695265"/>
    <lineage>
        <taxon>Bacteria</taxon>
        <taxon>Pseudomonadati</taxon>
        <taxon>Bacteroidota</taxon>
        <taxon>Sphingobacteriia</taxon>
        <taxon>Sphingobacteriales</taxon>
        <taxon>Sphingobacteriaceae</taxon>
        <taxon>Mucilaginibacter</taxon>
    </lineage>
</organism>
<dbReference type="AlphaFoldDB" id="A0A965ZMH3"/>
<keyword evidence="2" id="KW-1185">Reference proteome</keyword>